<reference evidence="3 4" key="1">
    <citation type="submission" date="2019-03" db="EMBL/GenBank/DDBJ databases">
        <title>Genomic Encyclopedia of Archaeal and Bacterial Type Strains, Phase II (KMG-II): from individual species to whole genera.</title>
        <authorList>
            <person name="Goeker M."/>
        </authorList>
    </citation>
    <scope>NUCLEOTIDE SEQUENCE [LARGE SCALE GENOMIC DNA]</scope>
    <source>
        <strain evidence="3 4">DSM 26433</strain>
    </source>
</reference>
<comment type="subunit">
    <text evidence="1">Component of the lipopolysaccharide transport and assembly complex.</text>
</comment>
<evidence type="ECO:0000313" key="4">
    <source>
        <dbReference type="Proteomes" id="UP000295673"/>
    </source>
</evidence>
<accession>A0A4V6NFT0</accession>
<gene>
    <name evidence="1" type="primary">lptD</name>
    <name evidence="3" type="ORF">BXY66_1643</name>
</gene>
<dbReference type="AlphaFoldDB" id="A0A4V6NFT0"/>
<dbReference type="OrthoDB" id="9760225at2"/>
<dbReference type="RefSeq" id="WP_132859615.1">
    <property type="nucleotide sequence ID" value="NZ_SMGR01000001.1"/>
</dbReference>
<comment type="subcellular location">
    <subcellularLocation>
        <location evidence="1">Cell outer membrane</location>
    </subcellularLocation>
</comment>
<feature type="chain" id="PRO_5021057467" description="LPS-assembly protein LptD" evidence="1">
    <location>
        <begin position="34"/>
        <end position="726"/>
    </location>
</feature>
<protein>
    <recommendedName>
        <fullName evidence="1">LPS-assembly protein LptD</fullName>
    </recommendedName>
</protein>
<dbReference type="GO" id="GO:0043165">
    <property type="term" value="P:Gram-negative-bacterium-type cell outer membrane assembly"/>
    <property type="evidence" value="ECO:0007669"/>
    <property type="project" value="UniProtKB-UniRule"/>
</dbReference>
<dbReference type="EMBL" id="SMGR01000001">
    <property type="protein sequence ID" value="TCL09590.1"/>
    <property type="molecule type" value="Genomic_DNA"/>
</dbReference>
<keyword evidence="1" id="KW-0732">Signal</keyword>
<evidence type="ECO:0000313" key="3">
    <source>
        <dbReference type="EMBL" id="TCL09590.1"/>
    </source>
</evidence>
<proteinExistence type="inferred from homology"/>
<evidence type="ECO:0000259" key="2">
    <source>
        <dbReference type="Pfam" id="PF04453"/>
    </source>
</evidence>
<name>A0A4V6NFT0_9RHOB</name>
<dbReference type="Proteomes" id="UP000295673">
    <property type="component" value="Unassembled WGS sequence"/>
</dbReference>
<keyword evidence="1" id="KW-0998">Cell outer membrane</keyword>
<dbReference type="InterPro" id="IPR007543">
    <property type="entry name" value="LptD_C"/>
</dbReference>
<dbReference type="InterPro" id="IPR050218">
    <property type="entry name" value="LptD"/>
</dbReference>
<keyword evidence="1" id="KW-0472">Membrane</keyword>
<dbReference type="Pfam" id="PF04453">
    <property type="entry name" value="LptD"/>
    <property type="match status" value="1"/>
</dbReference>
<dbReference type="HAMAP" id="MF_01411">
    <property type="entry name" value="LPS_assembly_LptD"/>
    <property type="match status" value="1"/>
</dbReference>
<dbReference type="PANTHER" id="PTHR30189">
    <property type="entry name" value="LPS-ASSEMBLY PROTEIN"/>
    <property type="match status" value="1"/>
</dbReference>
<dbReference type="GO" id="GO:0015920">
    <property type="term" value="P:lipopolysaccharide transport"/>
    <property type="evidence" value="ECO:0007669"/>
    <property type="project" value="InterPro"/>
</dbReference>
<comment type="similarity">
    <text evidence="1">Belongs to the LptD family.</text>
</comment>
<dbReference type="PANTHER" id="PTHR30189:SF1">
    <property type="entry name" value="LPS-ASSEMBLY PROTEIN LPTD"/>
    <property type="match status" value="1"/>
</dbReference>
<feature type="signal peptide" evidence="1">
    <location>
        <begin position="1"/>
        <end position="33"/>
    </location>
</feature>
<dbReference type="GO" id="GO:0009279">
    <property type="term" value="C:cell outer membrane"/>
    <property type="evidence" value="ECO:0007669"/>
    <property type="project" value="UniProtKB-SubCell"/>
</dbReference>
<comment type="caution">
    <text evidence="1">Lacks conserved residue(s) required for the propagation of feature annotation.</text>
</comment>
<keyword evidence="4" id="KW-1185">Reference proteome</keyword>
<dbReference type="InterPro" id="IPR020889">
    <property type="entry name" value="LipoPS_assembly_LptD"/>
</dbReference>
<sequence precursor="true">MKTALRRLAFVPRNMRLLAVVLMASAASQPVLAQSAKPPQATQEENDVVLVADSVFVTGDNKLTAKGNVEALSGNRRLLADEIIYDGETDKIFVKGPIRIFEGANTVILATEAELDKDMRNGLLRSARVVLSQRTQIAGAQLDRVDGRYNVLTKTTVSSCHVCKNNEPPLWSIRASRVVHDQEAQQVYFDHARIYLRSLPVFYFPHLRMPDPTLDRARGFLIPTLRSTSRLGDGVKAPYFIPIGRSKDITLTPYLSSETRTLELRYRQAFKKGKIELNGAVSDDSLRPDDIRSYLFARGWFGLPEGYALTFDLKATSDDSYLSDYDYSGADRLNSNITVRRAKRDENTRVALLHFQSLRDDEDNKTLPTLVAVAETERRFFPASIGGELRTSAEIHGHYRESSDDVIGRDVVRANAAMLWRRNWTLRNGIRTAVTGELAFDAFRTYNDSTVSSFEFGVSPTLAAEARYPISKVGNDGATYIIEPVAQIAYTGGDDLDVANDESTRTEFDEGNLLALSRFASYDRRERGLRSAVGLNWSRIAKSDWRASFTLGQVYRDIALPDFTSSSGLDGNTSDYLIAGRFSTAKGLAVGGRTLLGTDGELSKAEARLGWTNKKLWLDASFIWLDADPAQSRPDLLAEWAIDSSYRMSRHWTGLLDWRFDAGSGETAEAGLGLEYRNECLKVELSLSRKFSTSTRVASDTSFGLSVTLLGFSVNAPDKSYDRTCG</sequence>
<evidence type="ECO:0000256" key="1">
    <source>
        <dbReference type="HAMAP-Rule" id="MF_01411"/>
    </source>
</evidence>
<feature type="domain" description="LptD C-terminal" evidence="2">
    <location>
        <begin position="291"/>
        <end position="652"/>
    </location>
</feature>
<comment type="caution">
    <text evidence="3">The sequence shown here is derived from an EMBL/GenBank/DDBJ whole genome shotgun (WGS) entry which is preliminary data.</text>
</comment>
<comment type="function">
    <text evidence="1">Involved in the assembly of lipopolysaccharide (LPS) at the surface of the outer membrane.</text>
</comment>
<dbReference type="GO" id="GO:1990351">
    <property type="term" value="C:transporter complex"/>
    <property type="evidence" value="ECO:0007669"/>
    <property type="project" value="TreeGrafter"/>
</dbReference>
<organism evidence="3 4">
    <name type="scientific">Shimia isoporae</name>
    <dbReference type="NCBI Taxonomy" id="647720"/>
    <lineage>
        <taxon>Bacteria</taxon>
        <taxon>Pseudomonadati</taxon>
        <taxon>Pseudomonadota</taxon>
        <taxon>Alphaproteobacteria</taxon>
        <taxon>Rhodobacterales</taxon>
        <taxon>Roseobacteraceae</taxon>
    </lineage>
</organism>